<keyword evidence="2" id="KW-1185">Reference proteome</keyword>
<proteinExistence type="predicted"/>
<accession>W1IRR6</accession>
<organism evidence="1 2">
    <name type="scientific">Xenorhabdus szentirmaii DSM 16338</name>
    <dbReference type="NCBI Taxonomy" id="1427518"/>
    <lineage>
        <taxon>Bacteria</taxon>
        <taxon>Pseudomonadati</taxon>
        <taxon>Pseudomonadota</taxon>
        <taxon>Gammaproteobacteria</taxon>
        <taxon>Enterobacterales</taxon>
        <taxon>Morganellaceae</taxon>
        <taxon>Xenorhabdus</taxon>
    </lineage>
</organism>
<evidence type="ECO:0000313" key="2">
    <source>
        <dbReference type="Proteomes" id="UP000019202"/>
    </source>
</evidence>
<protein>
    <submittedName>
        <fullName evidence="1">Uncharacterized protein</fullName>
    </submittedName>
</protein>
<name>W1IRR6_9GAMM</name>
<sequence length="59" mass="6630">MLIQDTGESIQEDYDPITHIFDSLHRQKSITCGGRTSKVSYKDTGAAPEQVISRIPEYC</sequence>
<gene>
    <name evidence="1" type="ORF">XSR1_110063</name>
</gene>
<comment type="caution">
    <text evidence="1">The sequence shown here is derived from an EMBL/GenBank/DDBJ whole genome shotgun (WGS) entry which is preliminary data.</text>
</comment>
<dbReference type="EMBL" id="CBXF010000013">
    <property type="protein sequence ID" value="CDL81182.1"/>
    <property type="molecule type" value="Genomic_DNA"/>
</dbReference>
<reference evidence="1" key="1">
    <citation type="submission" date="2013-11" db="EMBL/GenBank/DDBJ databases">
        <title>Draft genome sequence and annotation of the entomopathogenic bacteria, Xenorhabdus cabanillasi strain JM26 and Xenorhabdus szentirmai strain DSM 16338.</title>
        <authorList>
            <person name="Gualtieri M."/>
            <person name="Ogier J.C."/>
            <person name="Pages S."/>
            <person name="Givaudan A."/>
            <person name="Gaudriault S."/>
        </authorList>
    </citation>
    <scope>NUCLEOTIDE SEQUENCE [LARGE SCALE GENOMIC DNA]</scope>
    <source>
        <strain evidence="1">DSM 16338</strain>
    </source>
</reference>
<dbReference type="STRING" id="1427518.XSR1_110063"/>
<evidence type="ECO:0000313" key="1">
    <source>
        <dbReference type="EMBL" id="CDL81182.1"/>
    </source>
</evidence>
<dbReference type="Proteomes" id="UP000019202">
    <property type="component" value="Unassembled WGS sequence"/>
</dbReference>
<dbReference type="AlphaFoldDB" id="W1IRR6"/>